<comment type="caution">
    <text evidence="3">The sequence shown here is derived from an EMBL/GenBank/DDBJ whole genome shotgun (WGS) entry which is preliminary data.</text>
</comment>
<dbReference type="SUPFAM" id="SSF53474">
    <property type="entry name" value="alpha/beta-Hydrolases"/>
    <property type="match status" value="1"/>
</dbReference>
<keyword evidence="4" id="KW-1185">Reference proteome</keyword>
<dbReference type="InterPro" id="IPR000073">
    <property type="entry name" value="AB_hydrolase_1"/>
</dbReference>
<accession>H0F205</accession>
<dbReference type="Gene3D" id="1.20.1440.110">
    <property type="entry name" value="acylaminoacyl peptidase"/>
    <property type="match status" value="1"/>
</dbReference>
<dbReference type="OrthoDB" id="9812921at2"/>
<evidence type="ECO:0000313" key="3">
    <source>
        <dbReference type="EMBL" id="EHK67662.1"/>
    </source>
</evidence>
<dbReference type="InterPro" id="IPR029058">
    <property type="entry name" value="AB_hydrolase_fold"/>
</dbReference>
<gene>
    <name evidence="3" type="ORF">KYC_03957</name>
</gene>
<proteinExistence type="inferred from homology"/>
<evidence type="ECO:0000256" key="1">
    <source>
        <dbReference type="ARBA" id="ARBA00038115"/>
    </source>
</evidence>
<dbReference type="AlphaFoldDB" id="H0F205"/>
<dbReference type="RefSeq" id="WP_008159095.1">
    <property type="nucleotide sequence ID" value="NZ_AGUF01000017.1"/>
</dbReference>
<sequence>MGLAFKNSLHDDFGMRPAAYLPYGGADLGEILAVGRAVGDGDDAAFLQAWVAAGDRLAAQADDAMRGGRLASARELFLRASAFYATSYRPLYGAPADPRLVAAFRQQIAAFDQGLALGDHPVAPMSIPFERAVMPAYLIPAEGRETEVRPLIIFTNGYDATVTDMYFASAVAAARRGYHSLLFDGPGQGGTLYEQNISLRPDWETVVGAVIDCAVQLPIVDPKRIALSGWSLGGHLAPRAASGEHRLAACVADPGQWSIADLFRPLAVKLGASPATAANLGELEEPVLQQLEQFVMADPGLRWKIVQRGFWVHGVGNLRDYLRAIEPFTLDGRIEAIACPTLLTQAQDDPLAAGVQAIFDKLRCPKEMLRFSADEGAGEHCESLNRSQLNRRVLDWLDGVL</sequence>
<feature type="domain" description="AB hydrolase-1" evidence="2">
    <location>
        <begin position="153"/>
        <end position="358"/>
    </location>
</feature>
<comment type="similarity">
    <text evidence="1">Belongs to the AB hydrolase superfamily. FUS2 hydrolase family.</text>
</comment>
<dbReference type="InterPro" id="IPR050261">
    <property type="entry name" value="FrsA_esterase"/>
</dbReference>
<organism evidence="3 4">
    <name type="scientific">Achromobacter arsenitoxydans SY8</name>
    <dbReference type="NCBI Taxonomy" id="477184"/>
    <lineage>
        <taxon>Bacteria</taxon>
        <taxon>Pseudomonadati</taxon>
        <taxon>Pseudomonadota</taxon>
        <taxon>Betaproteobacteria</taxon>
        <taxon>Burkholderiales</taxon>
        <taxon>Alcaligenaceae</taxon>
        <taxon>Achromobacter</taxon>
    </lineage>
</organism>
<dbReference type="Gene3D" id="3.40.50.1820">
    <property type="entry name" value="alpha/beta hydrolase"/>
    <property type="match status" value="1"/>
</dbReference>
<dbReference type="PATRIC" id="fig|477184.5.peg.782"/>
<dbReference type="Proteomes" id="UP000003113">
    <property type="component" value="Unassembled WGS sequence"/>
</dbReference>
<evidence type="ECO:0000313" key="4">
    <source>
        <dbReference type="Proteomes" id="UP000003113"/>
    </source>
</evidence>
<dbReference type="eggNOG" id="COG1073">
    <property type="taxonomic scope" value="Bacteria"/>
</dbReference>
<protein>
    <recommendedName>
        <fullName evidence="2">AB hydrolase-1 domain-containing protein</fullName>
    </recommendedName>
</protein>
<name>H0F205_9BURK</name>
<evidence type="ECO:0000259" key="2">
    <source>
        <dbReference type="Pfam" id="PF12697"/>
    </source>
</evidence>
<dbReference type="Pfam" id="PF12697">
    <property type="entry name" value="Abhydrolase_6"/>
    <property type="match status" value="1"/>
</dbReference>
<reference evidence="3 4" key="1">
    <citation type="journal article" date="2012" name="J. Bacteriol.">
        <title>Genome sequence of the highly efficient arsenite-oxidizing bacterium Achromobacter arsenitoxydans SY8.</title>
        <authorList>
            <person name="Li X."/>
            <person name="Hu Y."/>
            <person name="Gong J."/>
            <person name="Lin Y."/>
            <person name="Johnstone L."/>
            <person name="Rensing C."/>
            <person name="Wang G."/>
        </authorList>
    </citation>
    <scope>NUCLEOTIDE SEQUENCE [LARGE SCALE GENOMIC DNA]</scope>
    <source>
        <strain evidence="3 4">SY8</strain>
    </source>
</reference>
<dbReference type="PANTHER" id="PTHR22946">
    <property type="entry name" value="DIENELACTONE HYDROLASE DOMAIN-CONTAINING PROTEIN-RELATED"/>
    <property type="match status" value="1"/>
</dbReference>
<dbReference type="STRING" id="477184.KYC_03957"/>
<dbReference type="EMBL" id="AGUF01000017">
    <property type="protein sequence ID" value="EHK67662.1"/>
    <property type="molecule type" value="Genomic_DNA"/>
</dbReference>
<dbReference type="PANTHER" id="PTHR22946:SF12">
    <property type="entry name" value="CONIDIAL PIGMENT BIOSYNTHESIS PROTEIN AYG1 (AFU_ORTHOLOGUE AFUA_2G17550)"/>
    <property type="match status" value="1"/>
</dbReference>